<evidence type="ECO:0000256" key="4">
    <source>
        <dbReference type="ARBA" id="ARBA00023180"/>
    </source>
</evidence>
<dbReference type="InterPro" id="IPR028994">
    <property type="entry name" value="Integrin_alpha_N"/>
</dbReference>
<accession>A0A101URF3</accession>
<dbReference type="Proteomes" id="UP000053260">
    <property type="component" value="Unassembled WGS sequence"/>
</dbReference>
<protein>
    <recommendedName>
        <fullName evidence="8">Integrin-like protein</fullName>
    </recommendedName>
</protein>
<dbReference type="InterPro" id="IPR000413">
    <property type="entry name" value="Integrin_alpha"/>
</dbReference>
<evidence type="ECO:0000256" key="1">
    <source>
        <dbReference type="ARBA" id="ARBA00022729"/>
    </source>
</evidence>
<dbReference type="GO" id="GO:0007155">
    <property type="term" value="P:cell adhesion"/>
    <property type="evidence" value="ECO:0007669"/>
    <property type="project" value="InterPro"/>
</dbReference>
<keyword evidence="3" id="KW-0378">Hydrolase</keyword>
<dbReference type="STRING" id="909626.AQJ91_41650"/>
<dbReference type="EMBL" id="LMXB01000112">
    <property type="protein sequence ID" value="KUO15447.1"/>
    <property type="molecule type" value="Genomic_DNA"/>
</dbReference>
<keyword evidence="2" id="KW-0677">Repeat</keyword>
<dbReference type="GO" id="GO:0008305">
    <property type="term" value="C:integrin complex"/>
    <property type="evidence" value="ECO:0007669"/>
    <property type="project" value="InterPro"/>
</dbReference>
<dbReference type="PROSITE" id="PS51470">
    <property type="entry name" value="FG_GAP"/>
    <property type="match status" value="3"/>
</dbReference>
<proteinExistence type="predicted"/>
<feature type="signal peptide" evidence="5">
    <location>
        <begin position="1"/>
        <end position="38"/>
    </location>
</feature>
<dbReference type="PANTHER" id="PTHR23221">
    <property type="entry name" value="GLYCOSYLPHOSPHATIDYLINOSITOL PHOSPHOLIPASE D"/>
    <property type="match status" value="1"/>
</dbReference>
<evidence type="ECO:0000313" key="6">
    <source>
        <dbReference type="EMBL" id="KUO15447.1"/>
    </source>
</evidence>
<gene>
    <name evidence="6" type="ORF">AQJ91_41650</name>
</gene>
<name>A0A101URF3_9ACTN</name>
<dbReference type="AlphaFoldDB" id="A0A101URF3"/>
<reference evidence="6 7" key="1">
    <citation type="submission" date="2015-10" db="EMBL/GenBank/DDBJ databases">
        <title>Draft genome sequence of Streptomyces sp. RV15, isolated from a marine sponge.</title>
        <authorList>
            <person name="Ruckert C."/>
            <person name="Abdelmohsen U.R."/>
            <person name="Winkler A."/>
            <person name="Hentschel U."/>
            <person name="Kalinowski J."/>
            <person name="Kampfer P."/>
            <person name="Glaeser S."/>
        </authorList>
    </citation>
    <scope>NUCLEOTIDE SEQUENCE [LARGE SCALE GENOMIC DNA]</scope>
    <source>
        <strain evidence="6 7">RV15</strain>
    </source>
</reference>
<dbReference type="GO" id="GO:0005615">
    <property type="term" value="C:extracellular space"/>
    <property type="evidence" value="ECO:0007669"/>
    <property type="project" value="TreeGrafter"/>
</dbReference>
<feature type="chain" id="PRO_5007108325" description="Integrin-like protein" evidence="5">
    <location>
        <begin position="39"/>
        <end position="480"/>
    </location>
</feature>
<dbReference type="Gene3D" id="2.130.10.130">
    <property type="entry name" value="Integrin alpha, N-terminal"/>
    <property type="match status" value="2"/>
</dbReference>
<evidence type="ECO:0000256" key="5">
    <source>
        <dbReference type="SAM" id="SignalP"/>
    </source>
</evidence>
<dbReference type="SUPFAM" id="SSF69318">
    <property type="entry name" value="Integrin alpha N-terminal domain"/>
    <property type="match status" value="1"/>
</dbReference>
<dbReference type="GO" id="GO:0031012">
    <property type="term" value="C:extracellular matrix"/>
    <property type="evidence" value="ECO:0007669"/>
    <property type="project" value="TreeGrafter"/>
</dbReference>
<dbReference type="InterPro" id="IPR013517">
    <property type="entry name" value="FG-GAP"/>
</dbReference>
<organism evidence="6 7">
    <name type="scientific">Streptomyces dysideae</name>
    <dbReference type="NCBI Taxonomy" id="909626"/>
    <lineage>
        <taxon>Bacteria</taxon>
        <taxon>Bacillati</taxon>
        <taxon>Actinomycetota</taxon>
        <taxon>Actinomycetes</taxon>
        <taxon>Kitasatosporales</taxon>
        <taxon>Streptomycetaceae</taxon>
        <taxon>Streptomyces</taxon>
    </lineage>
</organism>
<dbReference type="InterPro" id="IPR013519">
    <property type="entry name" value="Int_alpha_beta-p"/>
</dbReference>
<evidence type="ECO:0000256" key="3">
    <source>
        <dbReference type="ARBA" id="ARBA00022801"/>
    </source>
</evidence>
<dbReference type="PANTHER" id="PTHR23221:SF7">
    <property type="entry name" value="PHOSPHATIDYLINOSITOL-GLYCAN-SPECIFIC PHOSPHOLIPASE D"/>
    <property type="match status" value="1"/>
</dbReference>
<dbReference type="PRINTS" id="PR01185">
    <property type="entry name" value="INTEGRINA"/>
</dbReference>
<evidence type="ECO:0008006" key="8">
    <source>
        <dbReference type="Google" id="ProtNLM"/>
    </source>
</evidence>
<sequence length="480" mass="47668">MTHRQRTHRTGTPMRFRTGVLLTAALTPLALSAPAAHAATAAAPYDFNGDGRADLAIGAPGATVGGKAKAGAVSVVYGSTSGLKSSTYTLITQNTTGVPGTAEADDAFGTAVASADLNTDGYADLLIGAPGEDLSGDTNAGMVTVVWGSASGLSGARTFTDPFRTDYDRYGKALAAGDFDGDGDPDVAVGSTGSIVLTTTDGPFTKTGAFNGSEGSGNGWWNGAYGVEHLSSGDVTGEGLDSLILHSRALNSDDAVTAVADGRISNYMDWLRKLPGGYASSVGDIDGDGHADIAVGNHREPSADPAGAKGGKVTVVYGGPDGPDTTRTPLVLTQNTAGVPGASETGDRFGGSVSLGDLNGDGHADLAIGTPGENTDTGMITVLFGSATGLKTTGVQSFTQNTAGVPGVSETGDRFGGRVEIADRAWLAVSAPGENGGDGAAWSLRTTSTGLTTTGATIFGPSSTGVSTAGSPGYGTTLGG</sequence>
<comment type="caution">
    <text evidence="6">The sequence shown here is derived from an EMBL/GenBank/DDBJ whole genome shotgun (WGS) entry which is preliminary data.</text>
</comment>
<dbReference type="GO" id="GO:0004621">
    <property type="term" value="F:glycosylphosphatidylinositol phospholipase D activity"/>
    <property type="evidence" value="ECO:0007669"/>
    <property type="project" value="TreeGrafter"/>
</dbReference>
<keyword evidence="1 5" id="KW-0732">Signal</keyword>
<evidence type="ECO:0000256" key="2">
    <source>
        <dbReference type="ARBA" id="ARBA00022737"/>
    </source>
</evidence>
<dbReference type="SMART" id="SM00191">
    <property type="entry name" value="Int_alpha"/>
    <property type="match status" value="6"/>
</dbReference>
<evidence type="ECO:0000313" key="7">
    <source>
        <dbReference type="Proteomes" id="UP000053260"/>
    </source>
</evidence>
<keyword evidence="7" id="KW-1185">Reference proteome</keyword>
<dbReference type="Pfam" id="PF01839">
    <property type="entry name" value="FG-GAP"/>
    <property type="match status" value="5"/>
</dbReference>
<keyword evidence="4" id="KW-0325">Glycoprotein</keyword>